<evidence type="ECO:0000256" key="1">
    <source>
        <dbReference type="SAM" id="Phobius"/>
    </source>
</evidence>
<feature type="transmembrane region" description="Helical" evidence="1">
    <location>
        <begin position="12"/>
        <end position="29"/>
    </location>
</feature>
<keyword evidence="1" id="KW-0472">Membrane</keyword>
<reference evidence="2 3" key="1">
    <citation type="submission" date="2020-08" db="EMBL/GenBank/DDBJ databases">
        <title>Genomic Encyclopedia of Type Strains, Phase III (KMG-III): the genomes of soil and plant-associated and newly described type strains.</title>
        <authorList>
            <person name="Whitman W."/>
        </authorList>
    </citation>
    <scope>NUCLEOTIDE SEQUENCE [LARGE SCALE GENOMIC DNA]</scope>
    <source>
        <strain evidence="2 3">SFB5A</strain>
    </source>
</reference>
<comment type="caution">
    <text evidence="2">The sequence shown here is derived from an EMBL/GenBank/DDBJ whole genome shotgun (WGS) entry which is preliminary data.</text>
</comment>
<feature type="transmembrane region" description="Helical" evidence="1">
    <location>
        <begin position="35"/>
        <end position="51"/>
    </location>
</feature>
<proteinExistence type="predicted"/>
<accession>A0A7W7XED0</accession>
<gene>
    <name evidence="2" type="ORF">GGE06_005957</name>
</gene>
<sequence>MSLGWLIGLTRARVFLIFTGLAWLVGLQVPFLTRLALVVLAGAAVTFDGFLDTQRTRTPTQTTTIPPQRTPA</sequence>
<keyword evidence="3" id="KW-1185">Reference proteome</keyword>
<evidence type="ECO:0000313" key="2">
    <source>
        <dbReference type="EMBL" id="MBB4985007.1"/>
    </source>
</evidence>
<dbReference type="RefSeq" id="WP_184932234.1">
    <property type="nucleotide sequence ID" value="NZ_JACHJY010000009.1"/>
</dbReference>
<organism evidence="2 3">
    <name type="scientific">Streptomyces nymphaeiformis</name>
    <dbReference type="NCBI Taxonomy" id="2663842"/>
    <lineage>
        <taxon>Bacteria</taxon>
        <taxon>Bacillati</taxon>
        <taxon>Actinomycetota</taxon>
        <taxon>Actinomycetes</taxon>
        <taxon>Kitasatosporales</taxon>
        <taxon>Streptomycetaceae</taxon>
        <taxon>Streptomyces</taxon>
    </lineage>
</organism>
<dbReference type="AlphaFoldDB" id="A0A7W7XED0"/>
<keyword evidence="1" id="KW-0812">Transmembrane</keyword>
<dbReference type="Proteomes" id="UP000582643">
    <property type="component" value="Unassembled WGS sequence"/>
</dbReference>
<protein>
    <submittedName>
        <fullName evidence="2">Uncharacterized protein</fullName>
    </submittedName>
</protein>
<name>A0A7W7XED0_9ACTN</name>
<dbReference type="EMBL" id="JACHJY010000009">
    <property type="protein sequence ID" value="MBB4985007.1"/>
    <property type="molecule type" value="Genomic_DNA"/>
</dbReference>
<keyword evidence="1" id="KW-1133">Transmembrane helix</keyword>
<evidence type="ECO:0000313" key="3">
    <source>
        <dbReference type="Proteomes" id="UP000582643"/>
    </source>
</evidence>